<dbReference type="OrthoDB" id="9847497at2"/>
<keyword evidence="1" id="KW-0175">Coiled coil</keyword>
<proteinExistence type="predicted"/>
<dbReference type="AlphaFoldDB" id="A0A4R2P2E3"/>
<comment type="caution">
    <text evidence="2">The sequence shown here is derived from an EMBL/GenBank/DDBJ whole genome shotgun (WGS) entry which is preliminary data.</text>
</comment>
<keyword evidence="3" id="KW-1185">Reference proteome</keyword>
<dbReference type="EMBL" id="SLXK01000015">
    <property type="protein sequence ID" value="TCP28792.1"/>
    <property type="molecule type" value="Genomic_DNA"/>
</dbReference>
<evidence type="ECO:0000256" key="1">
    <source>
        <dbReference type="SAM" id="Coils"/>
    </source>
</evidence>
<accession>A0A4R2P2E3</accession>
<protein>
    <submittedName>
        <fullName evidence="2">Uncharacterized protein</fullName>
    </submittedName>
</protein>
<gene>
    <name evidence="2" type="ORF">EV207_11517</name>
</gene>
<feature type="coiled-coil region" evidence="1">
    <location>
        <begin position="69"/>
        <end position="103"/>
    </location>
</feature>
<sequence>MGLREIFGAKKKTELEKNQEELNIVNSSISEEQATKGRLAEATRLINIELEIGTDKELERRAKRIQTASEQNAQRLADLQARKAELERQIQELNSEKRLAHLHELAEEDLKSYERGRRATVIKQEIRKIFSEIESRDGQWSYSKPERLLKEFGIEYGHFNQKDPVQKEGHEIWEPKRIQTNERIDKEAKKLIQDIKDYMGE</sequence>
<name>A0A4R2P2E3_9BACL</name>
<dbReference type="Proteomes" id="UP000295416">
    <property type="component" value="Unassembled WGS sequence"/>
</dbReference>
<reference evidence="2 3" key="1">
    <citation type="submission" date="2019-03" db="EMBL/GenBank/DDBJ databases">
        <title>Genomic Encyclopedia of Type Strains, Phase IV (KMG-IV): sequencing the most valuable type-strain genomes for metagenomic binning, comparative biology and taxonomic classification.</title>
        <authorList>
            <person name="Goeker M."/>
        </authorList>
    </citation>
    <scope>NUCLEOTIDE SEQUENCE [LARGE SCALE GENOMIC DNA]</scope>
    <source>
        <strain evidence="2 3">DSM 19377</strain>
    </source>
</reference>
<evidence type="ECO:0000313" key="3">
    <source>
        <dbReference type="Proteomes" id="UP000295416"/>
    </source>
</evidence>
<organism evidence="2 3">
    <name type="scientific">Scopulibacillus darangshiensis</name>
    <dbReference type="NCBI Taxonomy" id="442528"/>
    <lineage>
        <taxon>Bacteria</taxon>
        <taxon>Bacillati</taxon>
        <taxon>Bacillota</taxon>
        <taxon>Bacilli</taxon>
        <taxon>Bacillales</taxon>
        <taxon>Sporolactobacillaceae</taxon>
        <taxon>Scopulibacillus</taxon>
    </lineage>
</organism>
<dbReference type="RefSeq" id="WP_132746285.1">
    <property type="nucleotide sequence ID" value="NZ_SLXK01000015.1"/>
</dbReference>
<evidence type="ECO:0000313" key="2">
    <source>
        <dbReference type="EMBL" id="TCP28792.1"/>
    </source>
</evidence>